<comment type="caution">
    <text evidence="3">The sequence shown here is derived from an EMBL/GenBank/DDBJ whole genome shotgun (WGS) entry which is preliminary data.</text>
</comment>
<dbReference type="InterPro" id="IPR003961">
    <property type="entry name" value="FN3_dom"/>
</dbReference>
<feature type="domain" description="Fibronectin type-III" evidence="2">
    <location>
        <begin position="287"/>
        <end position="380"/>
    </location>
</feature>
<reference evidence="3 4" key="1">
    <citation type="submission" date="2020-02" db="EMBL/GenBank/DDBJ databases">
        <authorList>
            <person name="Criscuolo A."/>
        </authorList>
    </citation>
    <scope>NUCLEOTIDE SEQUENCE [LARGE SCALE GENOMIC DNA]</scope>
    <source>
        <strain evidence="3">CECT7796</strain>
    </source>
</reference>
<feature type="signal peptide" evidence="1">
    <location>
        <begin position="1"/>
        <end position="23"/>
    </location>
</feature>
<name>A0ABM8KPE8_9FLAO</name>
<dbReference type="Gene3D" id="2.60.40.10">
    <property type="entry name" value="Immunoglobulins"/>
    <property type="match status" value="2"/>
</dbReference>
<dbReference type="SUPFAM" id="SSF49265">
    <property type="entry name" value="Fibronectin type III"/>
    <property type="match status" value="1"/>
</dbReference>
<evidence type="ECO:0000313" key="4">
    <source>
        <dbReference type="Proteomes" id="UP000474567"/>
    </source>
</evidence>
<keyword evidence="1" id="KW-0732">Signal</keyword>
<dbReference type="RefSeq" id="WP_173968203.1">
    <property type="nucleotide sequence ID" value="NZ_CADCST010000144.1"/>
</dbReference>
<dbReference type="Proteomes" id="UP000474567">
    <property type="component" value="Unassembled WGS sequence"/>
</dbReference>
<feature type="chain" id="PRO_5045743865" description="Fibronectin type-III domain-containing protein" evidence="1">
    <location>
        <begin position="24"/>
        <end position="1177"/>
    </location>
</feature>
<protein>
    <recommendedName>
        <fullName evidence="2">Fibronectin type-III domain-containing protein</fullName>
    </recommendedName>
</protein>
<dbReference type="InterPro" id="IPR036116">
    <property type="entry name" value="FN3_sf"/>
</dbReference>
<sequence>MKHLFHTLSLFVLLLFVNATGHAQLFPVQMTPVFNSPYSVKISDYATSMDTKMRLLINPMDITISQRQVRLKLYIQGNGLNIQSSDYIQGQRPVFINGGELQTLTNTDISALFRLENLQGISAIQYANGLPEGMYNFCFELYDFVTNQRISQKSCTSLYLILNDPPLLNTPRRNEQIASTEFPNILFTWTPRQRNATNISYKFELKQLFDPTLDPQFGFQMSPILYEETLFGTALLYNLSMPILTPGMRYAWRVRAISTTGLSENAVFKNDGYSEIYSFKYTAACAAPTFLLSEAQGPKSVKITWEGIPEHTRYQLQYKKQDVRNAQWFSSNSLNTQSLITNLEPGVSYQFRVGSSCDPASDGVQSFTYSGISTFTTPTITNGVPAYNCGIVPQINIQNQKPLTNLIQSETFKAGDFPVTILELQGQNSPYSGRGYIIVPYLGDTKIAVEFKNIVINTDYQLISGVVETSYNPAGVNIINGNELVNDLVNDLTSVVDGLYDLLKKKEKGSLADKEFVEQRLAYINKIQGQFDGLQKETDLPKDLKKKIEDLKPVLLDLASNDWTASGNHSKENIDKVAAVTKEADTYKKEQKELTEKISEGIDFQKLITWMRDNSGKTVLFDYKQFLTKDFELTSSGLGVPQTLKIDKSFEFEVDGQKKKLNFKGQLNTRKENVTLSSQNSPIGLNIDLGKSLITYDFNYLYDKLDAGQDNTAINLKTNQIIDYDALLGFLKYSVGETGSKAKEYVVNKFNKAFETAGSDCNKIDFLYADAPNFIIADRGNDRLWKDLQILSKCSIHYLGTNENNSVLNILNNIDSKWIYARQESNVDFFADLFTKLNLDYRPQYIRVLLKIGLKNWTSNQISNSQFYLMEPYKIDGFADPLSYSTITSWCGDNTVKTKYEIGYTSNSFEKGALASSNQKIVSLGEIEKNDPVRIRIGENDYLVPAFITYVLTKETVTTDRNIAINNALSVLLPEFERLSLSKLKWLNNVGNKTGGKILSVDELKVFLDNVTEATTVADLEAKGIKSFFRGTNRSKLDGSLFPGSTNAQIGGISASTDPIKGTIFSIESATKNGGYKGVLQMGTPNDLKNIILSAPNRRVDIELEVIFKTSAENFSKTTKIEISVENARKLVKDVYGVDLPSTLTRDEATNLLEKLPASSLDKSFEFYQKSIKYNGL</sequence>
<organism evidence="3 4">
    <name type="scientific">Flavobacterium collinsii</name>
    <dbReference type="NCBI Taxonomy" id="1114861"/>
    <lineage>
        <taxon>Bacteria</taxon>
        <taxon>Pseudomonadati</taxon>
        <taxon>Bacteroidota</taxon>
        <taxon>Flavobacteriia</taxon>
        <taxon>Flavobacteriales</taxon>
        <taxon>Flavobacteriaceae</taxon>
        <taxon>Flavobacterium</taxon>
    </lineage>
</organism>
<keyword evidence="4" id="KW-1185">Reference proteome</keyword>
<proteinExistence type="predicted"/>
<dbReference type="InterPro" id="IPR013783">
    <property type="entry name" value="Ig-like_fold"/>
</dbReference>
<gene>
    <name evidence="3" type="ORF">FLACOL7796_04403</name>
</gene>
<evidence type="ECO:0000256" key="1">
    <source>
        <dbReference type="SAM" id="SignalP"/>
    </source>
</evidence>
<dbReference type="SMART" id="SM00060">
    <property type="entry name" value="FN3"/>
    <property type="match status" value="2"/>
</dbReference>
<dbReference type="PROSITE" id="PS50853">
    <property type="entry name" value="FN3"/>
    <property type="match status" value="1"/>
</dbReference>
<evidence type="ECO:0000259" key="2">
    <source>
        <dbReference type="PROSITE" id="PS50853"/>
    </source>
</evidence>
<evidence type="ECO:0000313" key="3">
    <source>
        <dbReference type="EMBL" id="CAA9202691.1"/>
    </source>
</evidence>
<dbReference type="CDD" id="cd00063">
    <property type="entry name" value="FN3"/>
    <property type="match status" value="1"/>
</dbReference>
<dbReference type="EMBL" id="CADCST010000144">
    <property type="protein sequence ID" value="CAA9202691.1"/>
    <property type="molecule type" value="Genomic_DNA"/>
</dbReference>
<accession>A0ABM8KPE8</accession>